<evidence type="ECO:0000256" key="2">
    <source>
        <dbReference type="ARBA" id="ARBA00008974"/>
    </source>
</evidence>
<feature type="transmembrane region" description="Helical" evidence="9">
    <location>
        <begin position="253"/>
        <end position="276"/>
    </location>
</feature>
<evidence type="ECO:0000256" key="8">
    <source>
        <dbReference type="SAM" id="MobiDB-lite"/>
    </source>
</evidence>
<feature type="transmembrane region" description="Helical" evidence="9">
    <location>
        <begin position="40"/>
        <end position="60"/>
    </location>
</feature>
<evidence type="ECO:0000256" key="3">
    <source>
        <dbReference type="ARBA" id="ARBA00022448"/>
    </source>
</evidence>
<comment type="subcellular location">
    <subcellularLocation>
        <location evidence="1">Membrane</location>
        <topology evidence="1">Multi-pass membrane protein</topology>
    </subcellularLocation>
</comment>
<dbReference type="InterPro" id="IPR026030">
    <property type="entry name" value="Pur-cyt_permease_Fcy2/21/22"/>
</dbReference>
<dbReference type="Proteomes" id="UP000265719">
    <property type="component" value="Chromosome"/>
</dbReference>
<evidence type="ECO:0000256" key="4">
    <source>
        <dbReference type="ARBA" id="ARBA00022692"/>
    </source>
</evidence>
<dbReference type="EMBL" id="CP063196">
    <property type="protein sequence ID" value="UOE18563.1"/>
    <property type="molecule type" value="Genomic_DNA"/>
</dbReference>
<feature type="transmembrane region" description="Helical" evidence="9">
    <location>
        <begin position="182"/>
        <end position="200"/>
    </location>
</feature>
<dbReference type="GO" id="GO:0022857">
    <property type="term" value="F:transmembrane transporter activity"/>
    <property type="evidence" value="ECO:0007669"/>
    <property type="project" value="InterPro"/>
</dbReference>
<accession>A0AA97M2W6</accession>
<keyword evidence="3 7" id="KW-0813">Transport</keyword>
<feature type="transmembrane region" description="Helical" evidence="9">
    <location>
        <begin position="337"/>
        <end position="356"/>
    </location>
</feature>
<feature type="transmembrane region" description="Helical" evidence="9">
    <location>
        <begin position="296"/>
        <end position="325"/>
    </location>
</feature>
<sequence>MTTSQDGTLGSGARTAPRSGVDGIETIPDHERTGRPSDFAWIWPAAQFSLGTVVLGALPISFGLGWWSAVTSIVVGVAVGTAVLAPLVRVGLRTGMNDPMSSGAHFGLRGRAISNLITVVVALGFFAITVWVGGTAVMVAGERLLGTPTGSGALTAAMALAALVVALVAVRGHDALVNTYKVTAILGGAVLAALVLVLAPGFDPGYAGGEYALGDHTRTWLLAATASSAVPMSYATFQGDYSRYMSARGDLRAVVWTGGGMFLSCLVALLVGAYVTTFFPDPVTPWLQGLTDAVPGWFAAVVILFGFVGTLPQGALCLYAAGLSANAVFWRVPRTRVTAVVAVAAATLLYLGAVVYDAMDSMAAFVTLVLTVVAPWAAVMLVGFAAHRGRYAVHELRSGNGAGDSRYWYRNGVNPRAVAAFAVGSVCGILWVNNSMYVGPLAVMTGGVDLSVPVAFAVAAALYAALCRRWPETYSGPPIG</sequence>
<reference evidence="10" key="1">
    <citation type="submission" date="2020-10" db="EMBL/GenBank/DDBJ databases">
        <title>De novo genome project of the cellulose decomposer Thermobifida halotolerans type strain.</title>
        <authorList>
            <person name="Nagy I."/>
            <person name="Horvath B."/>
            <person name="Kukolya J."/>
            <person name="Nagy I."/>
            <person name="Orsini M."/>
        </authorList>
    </citation>
    <scope>NUCLEOTIDE SEQUENCE</scope>
    <source>
        <strain evidence="10">DSM 44931</strain>
    </source>
</reference>
<keyword evidence="6 7" id="KW-0472">Membrane</keyword>
<dbReference type="KEGG" id="thao:NI17_017315"/>
<dbReference type="Gene3D" id="1.10.4160.10">
    <property type="entry name" value="Hydantoin permease"/>
    <property type="match status" value="1"/>
</dbReference>
<evidence type="ECO:0000313" key="11">
    <source>
        <dbReference type="Proteomes" id="UP000265719"/>
    </source>
</evidence>
<keyword evidence="5 9" id="KW-1133">Transmembrane helix</keyword>
<dbReference type="PIRSF" id="PIRSF002744">
    <property type="entry name" value="Pur-cyt_permease"/>
    <property type="match status" value="1"/>
</dbReference>
<dbReference type="GO" id="GO:0005886">
    <property type="term" value="C:plasma membrane"/>
    <property type="evidence" value="ECO:0007669"/>
    <property type="project" value="TreeGrafter"/>
</dbReference>
<feature type="transmembrane region" description="Helical" evidence="9">
    <location>
        <begin position="413"/>
        <end position="432"/>
    </location>
</feature>
<dbReference type="AlphaFoldDB" id="A0AA97M2W6"/>
<feature type="region of interest" description="Disordered" evidence="8">
    <location>
        <begin position="1"/>
        <end position="32"/>
    </location>
</feature>
<feature type="transmembrane region" description="Helical" evidence="9">
    <location>
        <begin position="438"/>
        <end position="466"/>
    </location>
</feature>
<evidence type="ECO:0000256" key="1">
    <source>
        <dbReference type="ARBA" id="ARBA00004141"/>
    </source>
</evidence>
<evidence type="ECO:0000256" key="5">
    <source>
        <dbReference type="ARBA" id="ARBA00022989"/>
    </source>
</evidence>
<feature type="transmembrane region" description="Helical" evidence="9">
    <location>
        <begin position="362"/>
        <end position="386"/>
    </location>
</feature>
<feature type="transmembrane region" description="Helical" evidence="9">
    <location>
        <begin position="152"/>
        <end position="170"/>
    </location>
</feature>
<dbReference type="RefSeq" id="WP_068688071.1">
    <property type="nucleotide sequence ID" value="NZ_CP063196.1"/>
</dbReference>
<organism evidence="10 11">
    <name type="scientific">Thermobifida halotolerans</name>
    <dbReference type="NCBI Taxonomy" id="483545"/>
    <lineage>
        <taxon>Bacteria</taxon>
        <taxon>Bacillati</taxon>
        <taxon>Actinomycetota</taxon>
        <taxon>Actinomycetes</taxon>
        <taxon>Streptosporangiales</taxon>
        <taxon>Nocardiopsidaceae</taxon>
        <taxon>Thermobifida</taxon>
    </lineage>
</organism>
<gene>
    <name evidence="10" type="ORF">NI17_017315</name>
</gene>
<comment type="similarity">
    <text evidence="2 7">Belongs to the purine-cytosine permease (2.A.39) family.</text>
</comment>
<evidence type="ECO:0000256" key="6">
    <source>
        <dbReference type="ARBA" id="ARBA00023136"/>
    </source>
</evidence>
<feature type="transmembrane region" description="Helical" evidence="9">
    <location>
        <begin position="113"/>
        <end position="132"/>
    </location>
</feature>
<evidence type="ECO:0000256" key="7">
    <source>
        <dbReference type="PIRNR" id="PIRNR002744"/>
    </source>
</evidence>
<protein>
    <submittedName>
        <fullName evidence="10">Cytosine permease</fullName>
    </submittedName>
</protein>
<dbReference type="InterPro" id="IPR001248">
    <property type="entry name" value="Pur-cyt_permease"/>
</dbReference>
<dbReference type="PANTHER" id="PTHR31806:SF1">
    <property type="entry name" value="PURINE-CYTOSINE PERMEASE FCY2-RELATED"/>
    <property type="match status" value="1"/>
</dbReference>
<feature type="transmembrane region" description="Helical" evidence="9">
    <location>
        <begin position="220"/>
        <end position="241"/>
    </location>
</feature>
<keyword evidence="4 9" id="KW-0812">Transmembrane</keyword>
<name>A0AA97M2W6_9ACTN</name>
<keyword evidence="11" id="KW-1185">Reference proteome</keyword>
<dbReference type="Pfam" id="PF02133">
    <property type="entry name" value="Transp_cyt_pur"/>
    <property type="match status" value="1"/>
</dbReference>
<feature type="transmembrane region" description="Helical" evidence="9">
    <location>
        <begin position="66"/>
        <end position="92"/>
    </location>
</feature>
<evidence type="ECO:0000313" key="10">
    <source>
        <dbReference type="EMBL" id="UOE18563.1"/>
    </source>
</evidence>
<dbReference type="PANTHER" id="PTHR31806">
    <property type="entry name" value="PURINE-CYTOSINE PERMEASE FCY2-RELATED"/>
    <property type="match status" value="1"/>
</dbReference>
<evidence type="ECO:0000256" key="9">
    <source>
        <dbReference type="SAM" id="Phobius"/>
    </source>
</evidence>
<proteinExistence type="inferred from homology"/>